<keyword evidence="3" id="KW-0597">Phosphoprotein</keyword>
<keyword evidence="6" id="KW-0902">Two-component regulatory system</keyword>
<feature type="domain" description="Histidine kinase" evidence="8">
    <location>
        <begin position="404"/>
        <end position="606"/>
    </location>
</feature>
<dbReference type="SMART" id="SM00388">
    <property type="entry name" value="HisKA"/>
    <property type="match status" value="1"/>
</dbReference>
<dbReference type="EC" id="2.7.13.3" evidence="2"/>
<dbReference type="Pfam" id="PF02518">
    <property type="entry name" value="HATPase_c"/>
    <property type="match status" value="1"/>
</dbReference>
<keyword evidence="5" id="KW-0418">Kinase</keyword>
<dbReference type="RefSeq" id="WP_400882655.1">
    <property type="nucleotide sequence ID" value="NZ_JBIWXY010000002.1"/>
</dbReference>
<feature type="transmembrane region" description="Helical" evidence="7">
    <location>
        <begin position="257"/>
        <end position="277"/>
    </location>
</feature>
<dbReference type="Gene3D" id="3.30.565.10">
    <property type="entry name" value="Histidine kinase-like ATPase, C-terminal domain"/>
    <property type="match status" value="1"/>
</dbReference>
<evidence type="ECO:0000256" key="2">
    <source>
        <dbReference type="ARBA" id="ARBA00012438"/>
    </source>
</evidence>
<sequence length="606" mass="68467">MLLCWACVGSAYANDLIVKREVFSDIQGQLNIETVQHQPFKPINNLLIAGYTPATQWMRITIRPTSKAYIELRIRPTYLDEITLYSPDPQRPGQWLEKVTGDRYAYQGRDRHNAITHGFVIAGHNVPTVYYLKLRTTSTSLMHVEALPDDEASLKEMRQHIIVVLYLAIMLWLGFWSANDFISKPQLLTGLFTFYQLAHILYALAILGYLAPWTPIDQLALNDTLTSIAILTIVFISILFHYVLLSQYKPNRWGMRILLCLAALFPVLLCGLVTGFTQEALKYNAYLVVLSTALLFPLALSASAEEKDIAPSRKTLRIIYGLHSLSLIVSILPVMGWSPAAEWNLNAILGHSVISAFLMYIILQQRSSASLRESNNAKLSLRLANQELALERQKRDEMGYFMAMITHELKTPLSVIRLSLDALSITGQPKRHIEQSISDISNMIDRCAQISKIEEKNIKINYEACDLAGILQSLVTEYDCIERVELSIHIMTPLRCDHLMLRLILRNLLENALKYSPANSAISIRINAQTENDGRSGIAISVENSVDSTPDLIRIFDKYYREAQSSKHTGFGLGLYLSRAVALSLNGSLNASLYHHRIRFTLWLPS</sequence>
<dbReference type="SMART" id="SM00387">
    <property type="entry name" value="HATPase_c"/>
    <property type="match status" value="1"/>
</dbReference>
<dbReference type="InterPro" id="IPR011622">
    <property type="entry name" value="7TMR_DISM_rcpt_extracell_dom2"/>
</dbReference>
<name>A0ABW8GMW6_9PROT</name>
<feature type="transmembrane region" description="Helical" evidence="7">
    <location>
        <begin position="316"/>
        <end position="337"/>
    </location>
</feature>
<gene>
    <name evidence="9" type="ORF">ACIKP9_10975</name>
</gene>
<comment type="caution">
    <text evidence="9">The sequence shown here is derived from an EMBL/GenBank/DDBJ whole genome shotgun (WGS) entry which is preliminary data.</text>
</comment>
<dbReference type="InterPro" id="IPR050351">
    <property type="entry name" value="BphY/WalK/GraS-like"/>
</dbReference>
<dbReference type="CDD" id="cd00082">
    <property type="entry name" value="HisKA"/>
    <property type="match status" value="1"/>
</dbReference>
<keyword evidence="10" id="KW-1185">Reference proteome</keyword>
<keyword evidence="7" id="KW-1133">Transmembrane helix</keyword>
<keyword evidence="4" id="KW-0808">Transferase</keyword>
<dbReference type="InterPro" id="IPR036890">
    <property type="entry name" value="HATPase_C_sf"/>
</dbReference>
<dbReference type="EMBL" id="JBIWXY010000002">
    <property type="protein sequence ID" value="MFJ5446751.1"/>
    <property type="molecule type" value="Genomic_DNA"/>
</dbReference>
<dbReference type="InterPro" id="IPR003661">
    <property type="entry name" value="HisK_dim/P_dom"/>
</dbReference>
<evidence type="ECO:0000256" key="7">
    <source>
        <dbReference type="SAM" id="Phobius"/>
    </source>
</evidence>
<organism evidence="9 10">
    <name type="scientific">Methylobacillus methanolivorans</name>
    <dbReference type="NCBI Taxonomy" id="1848927"/>
    <lineage>
        <taxon>Bacteria</taxon>
        <taxon>Pseudomonadati</taxon>
        <taxon>Pseudomonadota</taxon>
        <taxon>Betaproteobacteria</taxon>
        <taxon>Nitrosomonadales</taxon>
        <taxon>Methylophilaceae</taxon>
        <taxon>Methylobacillus</taxon>
    </lineage>
</organism>
<evidence type="ECO:0000313" key="10">
    <source>
        <dbReference type="Proteomes" id="UP001617669"/>
    </source>
</evidence>
<feature type="transmembrane region" description="Helical" evidence="7">
    <location>
        <begin position="224"/>
        <end position="245"/>
    </location>
</feature>
<feature type="transmembrane region" description="Helical" evidence="7">
    <location>
        <begin position="160"/>
        <end position="178"/>
    </location>
</feature>
<comment type="catalytic activity">
    <reaction evidence="1">
        <text>ATP + protein L-histidine = ADP + protein N-phospho-L-histidine.</text>
        <dbReference type="EC" id="2.7.13.3"/>
    </reaction>
</comment>
<evidence type="ECO:0000256" key="1">
    <source>
        <dbReference type="ARBA" id="ARBA00000085"/>
    </source>
</evidence>
<feature type="transmembrane region" description="Helical" evidence="7">
    <location>
        <begin position="190"/>
        <end position="212"/>
    </location>
</feature>
<evidence type="ECO:0000256" key="3">
    <source>
        <dbReference type="ARBA" id="ARBA00022553"/>
    </source>
</evidence>
<accession>A0ABW8GMW6</accession>
<dbReference type="Gene3D" id="2.60.40.2380">
    <property type="match status" value="1"/>
</dbReference>
<dbReference type="InterPro" id="IPR005467">
    <property type="entry name" value="His_kinase_dom"/>
</dbReference>
<protein>
    <recommendedName>
        <fullName evidence="2">histidine kinase</fullName>
        <ecNumber evidence="2">2.7.13.3</ecNumber>
    </recommendedName>
</protein>
<dbReference type="PANTHER" id="PTHR45453">
    <property type="entry name" value="PHOSPHATE REGULON SENSOR PROTEIN PHOR"/>
    <property type="match status" value="1"/>
</dbReference>
<evidence type="ECO:0000256" key="6">
    <source>
        <dbReference type="ARBA" id="ARBA00023012"/>
    </source>
</evidence>
<proteinExistence type="predicted"/>
<feature type="transmembrane region" description="Helical" evidence="7">
    <location>
        <begin position="283"/>
        <end position="304"/>
    </location>
</feature>
<dbReference type="Pfam" id="PF07696">
    <property type="entry name" value="7TMR-DISMED2"/>
    <property type="match status" value="1"/>
</dbReference>
<keyword evidence="7" id="KW-0812">Transmembrane</keyword>
<dbReference type="Pfam" id="PF00512">
    <property type="entry name" value="HisKA"/>
    <property type="match status" value="1"/>
</dbReference>
<dbReference type="InterPro" id="IPR003594">
    <property type="entry name" value="HATPase_dom"/>
</dbReference>
<dbReference type="Gene3D" id="1.10.287.130">
    <property type="match status" value="1"/>
</dbReference>
<evidence type="ECO:0000259" key="8">
    <source>
        <dbReference type="PROSITE" id="PS50109"/>
    </source>
</evidence>
<dbReference type="InterPro" id="IPR036097">
    <property type="entry name" value="HisK_dim/P_sf"/>
</dbReference>
<reference evidence="9 10" key="1">
    <citation type="submission" date="2024-11" db="EMBL/GenBank/DDBJ databases">
        <authorList>
            <person name="Kaparullina E.N."/>
            <person name="Delegan Y.A."/>
            <person name="Doronina N.V."/>
        </authorList>
    </citation>
    <scope>NUCLEOTIDE SEQUENCE [LARGE SCALE GENOMIC DNA]</scope>
    <source>
        <strain evidence="9 10">7sh_L</strain>
    </source>
</reference>
<evidence type="ECO:0000313" key="9">
    <source>
        <dbReference type="EMBL" id="MFJ5446751.1"/>
    </source>
</evidence>
<dbReference type="PROSITE" id="PS50109">
    <property type="entry name" value="HIS_KIN"/>
    <property type="match status" value="1"/>
</dbReference>
<dbReference type="SUPFAM" id="SSF55874">
    <property type="entry name" value="ATPase domain of HSP90 chaperone/DNA topoisomerase II/histidine kinase"/>
    <property type="match status" value="1"/>
</dbReference>
<keyword evidence="7" id="KW-0472">Membrane</keyword>
<evidence type="ECO:0000256" key="4">
    <source>
        <dbReference type="ARBA" id="ARBA00022679"/>
    </source>
</evidence>
<dbReference type="PANTHER" id="PTHR45453:SF1">
    <property type="entry name" value="PHOSPHATE REGULON SENSOR PROTEIN PHOR"/>
    <property type="match status" value="1"/>
</dbReference>
<dbReference type="SUPFAM" id="SSF47384">
    <property type="entry name" value="Homodimeric domain of signal transducing histidine kinase"/>
    <property type="match status" value="1"/>
</dbReference>
<dbReference type="Proteomes" id="UP001617669">
    <property type="component" value="Unassembled WGS sequence"/>
</dbReference>
<feature type="transmembrane region" description="Helical" evidence="7">
    <location>
        <begin position="343"/>
        <end position="363"/>
    </location>
</feature>
<evidence type="ECO:0000256" key="5">
    <source>
        <dbReference type="ARBA" id="ARBA00022777"/>
    </source>
</evidence>